<reference evidence="2" key="1">
    <citation type="submission" date="2023-04" db="EMBL/GenBank/DDBJ databases">
        <title>Phytophthora lilii NBRC 32176.</title>
        <authorList>
            <person name="Ichikawa N."/>
            <person name="Sato H."/>
            <person name="Tonouchi N."/>
        </authorList>
    </citation>
    <scope>NUCLEOTIDE SEQUENCE</scope>
    <source>
        <strain evidence="2">NBRC 32176</strain>
    </source>
</reference>
<name>A0A9W6TV28_9STRA</name>
<protein>
    <submittedName>
        <fullName evidence="2">Unnamed protein product</fullName>
    </submittedName>
</protein>
<gene>
    <name evidence="2" type="ORF">Plil01_000793700</name>
</gene>
<dbReference type="Proteomes" id="UP001165083">
    <property type="component" value="Unassembled WGS sequence"/>
</dbReference>
<evidence type="ECO:0000313" key="2">
    <source>
        <dbReference type="EMBL" id="GMF20452.1"/>
    </source>
</evidence>
<dbReference type="EMBL" id="BSXW01000375">
    <property type="protein sequence ID" value="GMF20452.1"/>
    <property type="molecule type" value="Genomic_DNA"/>
</dbReference>
<dbReference type="AlphaFoldDB" id="A0A9W6TV28"/>
<organism evidence="2 3">
    <name type="scientific">Phytophthora lilii</name>
    <dbReference type="NCBI Taxonomy" id="2077276"/>
    <lineage>
        <taxon>Eukaryota</taxon>
        <taxon>Sar</taxon>
        <taxon>Stramenopiles</taxon>
        <taxon>Oomycota</taxon>
        <taxon>Peronosporomycetes</taxon>
        <taxon>Peronosporales</taxon>
        <taxon>Peronosporaceae</taxon>
        <taxon>Phytophthora</taxon>
    </lineage>
</organism>
<sequence>MRQDGGQSVPSDRSVQDERPRGASDARQASSLAPQAAEGINKKNQPVFVRYSTVPTVNVSDIYCKKTAGRPSSRRGVLKSPHSSIYPAGLNGFQQSVPVRGAAHDAWSSCCAVAAALHSAATSTASSSFASVSVSSAAAPAHLALQEATEAAFASQAVPPPQAHSTPGVLARQAQHHVPVGVYIGARVPDPSRNGINAIGDHAAV</sequence>
<feature type="compositionally biased region" description="Basic and acidic residues" evidence="1">
    <location>
        <begin position="14"/>
        <end position="24"/>
    </location>
</feature>
<comment type="caution">
    <text evidence="2">The sequence shown here is derived from an EMBL/GenBank/DDBJ whole genome shotgun (WGS) entry which is preliminary data.</text>
</comment>
<feature type="region of interest" description="Disordered" evidence="1">
    <location>
        <begin position="1"/>
        <end position="39"/>
    </location>
</feature>
<feature type="compositionally biased region" description="Polar residues" evidence="1">
    <location>
        <begin position="1"/>
        <end position="13"/>
    </location>
</feature>
<evidence type="ECO:0000256" key="1">
    <source>
        <dbReference type="SAM" id="MobiDB-lite"/>
    </source>
</evidence>
<accession>A0A9W6TV28</accession>
<keyword evidence="3" id="KW-1185">Reference proteome</keyword>
<evidence type="ECO:0000313" key="3">
    <source>
        <dbReference type="Proteomes" id="UP001165083"/>
    </source>
</evidence>
<proteinExistence type="predicted"/>